<dbReference type="SMART" id="SM00342">
    <property type="entry name" value="HTH_ARAC"/>
    <property type="match status" value="1"/>
</dbReference>
<evidence type="ECO:0000256" key="1">
    <source>
        <dbReference type="ARBA" id="ARBA00004496"/>
    </source>
</evidence>
<evidence type="ECO:0000256" key="5">
    <source>
        <dbReference type="ARBA" id="ARBA00023015"/>
    </source>
</evidence>
<dbReference type="InterPro" id="IPR001789">
    <property type="entry name" value="Sig_transdc_resp-reg_receiver"/>
</dbReference>
<evidence type="ECO:0000256" key="4">
    <source>
        <dbReference type="ARBA" id="ARBA00023012"/>
    </source>
</evidence>
<dbReference type="PANTHER" id="PTHR42713:SF3">
    <property type="entry name" value="TRANSCRIPTIONAL REGULATORY PROTEIN HPTR"/>
    <property type="match status" value="1"/>
</dbReference>
<dbReference type="SUPFAM" id="SSF52172">
    <property type="entry name" value="CheY-like"/>
    <property type="match status" value="1"/>
</dbReference>
<keyword evidence="4" id="KW-0902">Two-component regulatory system</keyword>
<name>A0ABT4GHT3_9BACL</name>
<dbReference type="Proteomes" id="UP001527099">
    <property type="component" value="Unassembled WGS sequence"/>
</dbReference>
<dbReference type="InterPro" id="IPR018060">
    <property type="entry name" value="HTH_AraC"/>
</dbReference>
<accession>A0ABT4GHT3</accession>
<evidence type="ECO:0000256" key="2">
    <source>
        <dbReference type="ARBA" id="ARBA00022490"/>
    </source>
</evidence>
<evidence type="ECO:0000256" key="7">
    <source>
        <dbReference type="ARBA" id="ARBA00023163"/>
    </source>
</evidence>
<protein>
    <submittedName>
        <fullName evidence="11">Response regulator</fullName>
    </submittedName>
</protein>
<evidence type="ECO:0000256" key="6">
    <source>
        <dbReference type="ARBA" id="ARBA00023125"/>
    </source>
</evidence>
<gene>
    <name evidence="11" type="ORF">M5X19_23010</name>
</gene>
<evidence type="ECO:0000256" key="3">
    <source>
        <dbReference type="ARBA" id="ARBA00022553"/>
    </source>
</evidence>
<proteinExistence type="predicted"/>
<dbReference type="PROSITE" id="PS01124">
    <property type="entry name" value="HTH_ARAC_FAMILY_2"/>
    <property type="match status" value="1"/>
</dbReference>
<dbReference type="Gene3D" id="1.10.10.60">
    <property type="entry name" value="Homeodomain-like"/>
    <property type="match status" value="2"/>
</dbReference>
<evidence type="ECO:0000259" key="9">
    <source>
        <dbReference type="PROSITE" id="PS01124"/>
    </source>
</evidence>
<dbReference type="SUPFAM" id="SSF46689">
    <property type="entry name" value="Homeodomain-like"/>
    <property type="match status" value="2"/>
</dbReference>
<evidence type="ECO:0000256" key="8">
    <source>
        <dbReference type="PROSITE-ProRule" id="PRU00169"/>
    </source>
</evidence>
<evidence type="ECO:0000313" key="11">
    <source>
        <dbReference type="EMBL" id="MCY9695752.1"/>
    </source>
</evidence>
<feature type="modified residue" description="4-aspartylphosphate" evidence="8">
    <location>
        <position position="54"/>
    </location>
</feature>
<dbReference type="CDD" id="cd17536">
    <property type="entry name" value="REC_YesN-like"/>
    <property type="match status" value="1"/>
</dbReference>
<comment type="caution">
    <text evidence="11">The sequence shown here is derived from an EMBL/GenBank/DDBJ whole genome shotgun (WGS) entry which is preliminary data.</text>
</comment>
<dbReference type="PROSITE" id="PS50110">
    <property type="entry name" value="RESPONSE_REGULATORY"/>
    <property type="match status" value="1"/>
</dbReference>
<keyword evidence="3 8" id="KW-0597">Phosphoprotein</keyword>
<dbReference type="InterPro" id="IPR011006">
    <property type="entry name" value="CheY-like_superfamily"/>
</dbReference>
<organism evidence="11 12">
    <name type="scientific">Paenibacillus alginolyticus</name>
    <dbReference type="NCBI Taxonomy" id="59839"/>
    <lineage>
        <taxon>Bacteria</taxon>
        <taxon>Bacillati</taxon>
        <taxon>Bacillota</taxon>
        <taxon>Bacilli</taxon>
        <taxon>Bacillales</taxon>
        <taxon>Paenibacillaceae</taxon>
        <taxon>Paenibacillus</taxon>
    </lineage>
</organism>
<dbReference type="InterPro" id="IPR051552">
    <property type="entry name" value="HptR"/>
</dbReference>
<dbReference type="PANTHER" id="PTHR42713">
    <property type="entry name" value="HISTIDINE KINASE-RELATED"/>
    <property type="match status" value="1"/>
</dbReference>
<dbReference type="Gene3D" id="3.40.50.2300">
    <property type="match status" value="1"/>
</dbReference>
<keyword evidence="2" id="KW-0963">Cytoplasm</keyword>
<dbReference type="RefSeq" id="WP_029199211.1">
    <property type="nucleotide sequence ID" value="NZ_JAMDMW010000009.1"/>
</dbReference>
<keyword evidence="7" id="KW-0804">Transcription</keyword>
<keyword evidence="6" id="KW-0238">DNA-binding</keyword>
<evidence type="ECO:0000259" key="10">
    <source>
        <dbReference type="PROSITE" id="PS50110"/>
    </source>
</evidence>
<keyword evidence="5" id="KW-0805">Transcription regulation</keyword>
<dbReference type="InterPro" id="IPR009057">
    <property type="entry name" value="Homeodomain-like_sf"/>
</dbReference>
<dbReference type="Pfam" id="PF00072">
    <property type="entry name" value="Response_reg"/>
    <property type="match status" value="1"/>
</dbReference>
<dbReference type="SMART" id="SM00448">
    <property type="entry name" value="REC"/>
    <property type="match status" value="1"/>
</dbReference>
<feature type="domain" description="HTH araC/xylS-type" evidence="9">
    <location>
        <begin position="417"/>
        <end position="515"/>
    </location>
</feature>
<dbReference type="PRINTS" id="PR00032">
    <property type="entry name" value="HTHARAC"/>
</dbReference>
<reference evidence="11 12" key="1">
    <citation type="submission" date="2022-05" db="EMBL/GenBank/DDBJ databases">
        <title>Genome Sequencing of Bee-Associated Microbes.</title>
        <authorList>
            <person name="Dunlap C."/>
        </authorList>
    </citation>
    <scope>NUCLEOTIDE SEQUENCE [LARGE SCALE GENOMIC DNA]</scope>
    <source>
        <strain evidence="11 12">NRRL B-14421</strain>
    </source>
</reference>
<sequence>MRIMIVDDEVIIRTGLAKVIKWKEIGIELLQPAASAEEALRRLPEEHPHILLTDIRMKHMNGLQLAEKAKEIIPEIETIILSGYDDFVFMQQAIRQGVSDYLLKTSRPEEIMKTVLQVKQRIEEKWKHHNQDQYKNKEIRNRLFEQWIIGGETTAVDSALLSEYLPHLFPSKNAGESKLQIYVITAEGWGESTAAMSLLLFAVDNMLHELLKCETLIYKQRIVVGIRKEQGAELNIYPSTALNKIEQLLKCKVWLSLGEMVHQAEDLHKSYTTADYAFSYKPILEKSILDYSDIALRKGGKTVCTHEEELELSAILLEDDSIALKGWVQRYMQPELDDPQMTIESLQSMIRSAALSAHRWLERVLTATGRGGNIDEQISPLVINRGTIFKDVLFQHLLALMELYHHRLAGGQATHTQKAMAYIQQNLGNDVGLQQVAKFVHLHPNHLSEVFKKEAGMTFGDYVTRQKIGRAMEILTVSPAKIAEIAGVVGFEDIKYFSQVFKKFTGKTPSEFREEATQHLGQTPKP</sequence>
<comment type="subcellular location">
    <subcellularLocation>
        <location evidence="1">Cytoplasm</location>
    </subcellularLocation>
</comment>
<dbReference type="EMBL" id="JAMDMX010000079">
    <property type="protein sequence ID" value="MCY9695752.1"/>
    <property type="molecule type" value="Genomic_DNA"/>
</dbReference>
<keyword evidence="12" id="KW-1185">Reference proteome</keyword>
<evidence type="ECO:0000313" key="12">
    <source>
        <dbReference type="Proteomes" id="UP001527099"/>
    </source>
</evidence>
<feature type="domain" description="Response regulatory" evidence="10">
    <location>
        <begin position="2"/>
        <end position="119"/>
    </location>
</feature>
<dbReference type="Pfam" id="PF12833">
    <property type="entry name" value="HTH_18"/>
    <property type="match status" value="1"/>
</dbReference>
<dbReference type="InterPro" id="IPR020449">
    <property type="entry name" value="Tscrpt_reg_AraC-type_HTH"/>
</dbReference>